<reference evidence="2 3" key="1">
    <citation type="journal article" date="2016" name="Nat. Commun.">
        <title>Thousands of microbial genomes shed light on interconnected biogeochemical processes in an aquifer system.</title>
        <authorList>
            <person name="Anantharaman K."/>
            <person name="Brown C.T."/>
            <person name="Hug L.A."/>
            <person name="Sharon I."/>
            <person name="Castelle C.J."/>
            <person name="Probst A.J."/>
            <person name="Thomas B.C."/>
            <person name="Singh A."/>
            <person name="Wilkins M.J."/>
            <person name="Karaoz U."/>
            <person name="Brodie E.L."/>
            <person name="Williams K.H."/>
            <person name="Hubbard S.S."/>
            <person name="Banfield J.F."/>
        </authorList>
    </citation>
    <scope>NUCLEOTIDE SEQUENCE [LARGE SCALE GENOMIC DNA]</scope>
    <source>
        <strain evidence="3">RBG_16_55_9</strain>
    </source>
</reference>
<name>A0A1F5UQW9_FRAXR</name>
<protein>
    <submittedName>
        <fullName evidence="2">Uncharacterized protein</fullName>
    </submittedName>
</protein>
<dbReference type="PROSITE" id="PS51257">
    <property type="entry name" value="PROKAR_LIPOPROTEIN"/>
    <property type="match status" value="1"/>
</dbReference>
<evidence type="ECO:0000313" key="3">
    <source>
        <dbReference type="Proteomes" id="UP000179157"/>
    </source>
</evidence>
<proteinExistence type="predicted"/>
<evidence type="ECO:0000256" key="1">
    <source>
        <dbReference type="SAM" id="SignalP"/>
    </source>
</evidence>
<accession>A0A1F5UQW9</accession>
<sequence>MRKATCLLFVFGALGLSGCDLLDSLSPDFTPSPVLFEDLSMSELHCIVFPEGVDSHIIRNPIEYAALFNPPQSFLGTPECKNLTRQPPVDLSKYTILGQLVQGGGCSARFQKIVNRNDVERFIRFVVVMQSFGLCEMLISNRNWIAIPSIPRTYEVGFAAEHRQWAATTPIPELELQLEYEPTFAPRRWTVEFGRVPPFSLYKDGTAIYLKTVPNSSEQHVRTVKLSESERQALLKRVEELGFDRLASREPRPGEPIIADAPYIVLRMERGAALKEVRVYFNYVSDAQAWQAILDLFESYDHPRAEEYRAQQATLFVRKLSDEEEAQYDNVRVKSWPYGQKYLKPHKPDQYEWAWVFSGNELQQFWQDNGTLYPQLLIYGGSGGLYEIEVVPWLPDDSFPIDVIESYPGF</sequence>
<dbReference type="EMBL" id="MFGX01000102">
    <property type="protein sequence ID" value="OGF53543.1"/>
    <property type="molecule type" value="Genomic_DNA"/>
</dbReference>
<dbReference type="AlphaFoldDB" id="A0A1F5UQW9"/>
<dbReference type="STRING" id="1817864.A2Z21_07545"/>
<gene>
    <name evidence="2" type="ORF">A2Z21_07545</name>
</gene>
<comment type="caution">
    <text evidence="2">The sequence shown here is derived from an EMBL/GenBank/DDBJ whole genome shotgun (WGS) entry which is preliminary data.</text>
</comment>
<dbReference type="Proteomes" id="UP000179157">
    <property type="component" value="Unassembled WGS sequence"/>
</dbReference>
<feature type="chain" id="PRO_5009521717" evidence="1">
    <location>
        <begin position="23"/>
        <end position="410"/>
    </location>
</feature>
<feature type="signal peptide" evidence="1">
    <location>
        <begin position="1"/>
        <end position="22"/>
    </location>
</feature>
<keyword evidence="1" id="KW-0732">Signal</keyword>
<evidence type="ECO:0000313" key="2">
    <source>
        <dbReference type="EMBL" id="OGF53543.1"/>
    </source>
</evidence>
<organism evidence="2 3">
    <name type="scientific">Fraserbacteria sp. (strain RBG_16_55_9)</name>
    <dbReference type="NCBI Taxonomy" id="1817864"/>
    <lineage>
        <taxon>Bacteria</taxon>
        <taxon>Candidatus Fraseribacteriota</taxon>
    </lineage>
</organism>